<dbReference type="Pfam" id="PF01869">
    <property type="entry name" value="BcrAD_BadFG"/>
    <property type="match status" value="1"/>
</dbReference>
<dbReference type="InterPro" id="IPR002731">
    <property type="entry name" value="ATPase_BadF"/>
</dbReference>
<sequence length="304" mass="31454">MSRVAPAVFVDDASPAMCVEGGGTHSRAALHTAVDADGGFVADAGRCNPTTNLEAARESVEALWEQLAAKHGCARAETRLVLGCAGLVPEDVRAAFVGGFKGFRSVTPLSDGYVALVGAGGGQACGMIVAGTGCAGHRMRPDGTSLQRDGWGWIAGDRGSGAWIGLQALRHALTVRDGLLPEDELARVVLPELGADNAAIAGWFQDCEPVDVARFARHVFDRAAAGDELAEDILQRAAGHLRDLFRSLGCAPDEPLYMAGSIATALAERIGAGMETKPQAVKGKALEGCALVAFGKAPLEWPAA</sequence>
<organism evidence="2 3">
    <name type="scientific">Candidatus Amphirhobacter heronislandensis</name>
    <dbReference type="NCBI Taxonomy" id="1732024"/>
    <lineage>
        <taxon>Bacteria</taxon>
        <taxon>Pseudomonadati</taxon>
        <taxon>Pseudomonadota</taxon>
        <taxon>Gammaproteobacteria</taxon>
        <taxon>Candidatus Tethybacterales</taxon>
        <taxon>Candidatus Tethybacteraceae</taxon>
        <taxon>Candidatus Amphirhobacter</taxon>
    </lineage>
</organism>
<reference evidence="2" key="1">
    <citation type="submission" date="2020-10" db="EMBL/GenBank/DDBJ databases">
        <title>An improved Amphimedon queenslandica hologenome assembly reveals how three proteobacterial symbionts can extend the metabolic phenotypic of their marine sponge host.</title>
        <authorList>
            <person name="Degnan B."/>
            <person name="Degnan S."/>
            <person name="Xiang X."/>
        </authorList>
    </citation>
    <scope>NUCLEOTIDE SEQUENCE</scope>
    <source>
        <strain evidence="2">AqS2</strain>
    </source>
</reference>
<proteinExistence type="predicted"/>
<dbReference type="InterPro" id="IPR052519">
    <property type="entry name" value="Euk-type_GlcNAc_Kinase"/>
</dbReference>
<accession>A0A930Y0Z4</accession>
<feature type="domain" description="ATPase BadF/BadG/BcrA/BcrD type" evidence="1">
    <location>
        <begin position="20"/>
        <end position="265"/>
    </location>
</feature>
<evidence type="ECO:0000259" key="1">
    <source>
        <dbReference type="Pfam" id="PF01869"/>
    </source>
</evidence>
<dbReference type="Gene3D" id="3.30.420.40">
    <property type="match status" value="2"/>
</dbReference>
<dbReference type="Proteomes" id="UP000604381">
    <property type="component" value="Unassembled WGS sequence"/>
</dbReference>
<gene>
    <name evidence="2" type="ORF">ISN26_01800</name>
</gene>
<keyword evidence="3" id="KW-1185">Reference proteome</keyword>
<name>A0A930Y0Z4_9GAMM</name>
<dbReference type="SUPFAM" id="SSF53067">
    <property type="entry name" value="Actin-like ATPase domain"/>
    <property type="match status" value="2"/>
</dbReference>
<comment type="caution">
    <text evidence="2">The sequence shown here is derived from an EMBL/GenBank/DDBJ whole genome shotgun (WGS) entry which is preliminary data.</text>
</comment>
<dbReference type="EMBL" id="JADHEI010000028">
    <property type="protein sequence ID" value="MBF2734815.1"/>
    <property type="molecule type" value="Genomic_DNA"/>
</dbReference>
<protein>
    <recommendedName>
        <fullName evidence="1">ATPase BadF/BadG/BcrA/BcrD type domain-containing protein</fullName>
    </recommendedName>
</protein>
<dbReference type="PANTHER" id="PTHR43190">
    <property type="entry name" value="N-ACETYL-D-GLUCOSAMINE KINASE"/>
    <property type="match status" value="1"/>
</dbReference>
<dbReference type="AlphaFoldDB" id="A0A930Y0Z4"/>
<evidence type="ECO:0000313" key="2">
    <source>
        <dbReference type="EMBL" id="MBF2734815.1"/>
    </source>
</evidence>
<evidence type="ECO:0000313" key="3">
    <source>
        <dbReference type="Proteomes" id="UP000604381"/>
    </source>
</evidence>
<dbReference type="PANTHER" id="PTHR43190:SF3">
    <property type="entry name" value="N-ACETYL-D-GLUCOSAMINE KINASE"/>
    <property type="match status" value="1"/>
</dbReference>
<dbReference type="CDD" id="cd24082">
    <property type="entry name" value="ASKHA_NBD_GspK-like"/>
    <property type="match status" value="1"/>
</dbReference>
<dbReference type="InterPro" id="IPR043129">
    <property type="entry name" value="ATPase_NBD"/>
</dbReference>